<dbReference type="PANTHER" id="PTHR42736:SF1">
    <property type="entry name" value="PROTEIN-GLUTAMINE GAMMA-GLUTAMYLTRANSFERASE"/>
    <property type="match status" value="1"/>
</dbReference>
<feature type="transmembrane region" description="Helical" evidence="2">
    <location>
        <begin position="75"/>
        <end position="93"/>
    </location>
</feature>
<keyword evidence="5" id="KW-1185">Reference proteome</keyword>
<dbReference type="InterPro" id="IPR052901">
    <property type="entry name" value="Bact_TGase-like"/>
</dbReference>
<feature type="domain" description="Transglutaminase-like" evidence="3">
    <location>
        <begin position="564"/>
        <end position="633"/>
    </location>
</feature>
<feature type="region of interest" description="Disordered" evidence="1">
    <location>
        <begin position="634"/>
        <end position="696"/>
    </location>
</feature>
<dbReference type="Gene3D" id="3.10.620.30">
    <property type="match status" value="1"/>
</dbReference>
<name>A0A0D0IK07_9MICO</name>
<evidence type="ECO:0000259" key="3">
    <source>
        <dbReference type="SMART" id="SM00460"/>
    </source>
</evidence>
<feature type="transmembrane region" description="Helical" evidence="2">
    <location>
        <begin position="47"/>
        <end position="68"/>
    </location>
</feature>
<feature type="compositionally biased region" description="Basic and acidic residues" evidence="1">
    <location>
        <begin position="669"/>
        <end position="690"/>
    </location>
</feature>
<keyword evidence="2" id="KW-1133">Transmembrane helix</keyword>
<reference evidence="4 5" key="1">
    <citation type="submission" date="2015-01" db="EMBL/GenBank/DDBJ databases">
        <title>Draft genome sequence of Leucobacter komagatae strain VKM ST2845.</title>
        <authorList>
            <person name="Karlyshev A.V."/>
            <person name="Kudryashova E.B."/>
        </authorList>
    </citation>
    <scope>NUCLEOTIDE SEQUENCE [LARGE SCALE GENOMIC DNA]</scope>
    <source>
        <strain evidence="4 5">VKM ST2845</strain>
    </source>
</reference>
<dbReference type="EMBL" id="JXSQ01000039">
    <property type="protein sequence ID" value="KIP51402.1"/>
    <property type="molecule type" value="Genomic_DNA"/>
</dbReference>
<dbReference type="PANTHER" id="PTHR42736">
    <property type="entry name" value="PROTEIN-GLUTAMINE GAMMA-GLUTAMYLTRANSFERASE"/>
    <property type="match status" value="1"/>
</dbReference>
<dbReference type="InterPro" id="IPR038765">
    <property type="entry name" value="Papain-like_cys_pep_sf"/>
</dbReference>
<dbReference type="Proteomes" id="UP000032120">
    <property type="component" value="Unassembled WGS sequence"/>
</dbReference>
<organism evidence="4 5">
    <name type="scientific">Leucobacter komagatae</name>
    <dbReference type="NCBI Taxonomy" id="55969"/>
    <lineage>
        <taxon>Bacteria</taxon>
        <taxon>Bacillati</taxon>
        <taxon>Actinomycetota</taxon>
        <taxon>Actinomycetes</taxon>
        <taxon>Micrococcales</taxon>
        <taxon>Microbacteriaceae</taxon>
        <taxon>Leucobacter</taxon>
    </lineage>
</organism>
<feature type="transmembrane region" description="Helical" evidence="2">
    <location>
        <begin position="227"/>
        <end position="250"/>
    </location>
</feature>
<feature type="transmembrane region" description="Helical" evidence="2">
    <location>
        <begin position="201"/>
        <end position="220"/>
    </location>
</feature>
<accession>A0A0D0IK07</accession>
<dbReference type="InterPro" id="IPR002931">
    <property type="entry name" value="Transglutaminase-like"/>
</dbReference>
<sequence>MTDRTTAARRQPTRALRLRIGALAVALSALWVVALTAWTSIVEQGSWWVAAVVITTTVTVLTCILAAFRSARAAVVVLAPAAVGAVIGLSSAAGTGRIQRWSTEPGAVLRQVFDEILRGIAPIAPSGYLQDLILIAVSAWSLLAMLVLTSAGRATWAAQARPVRQAAPGRQSAVGMPQAVSAALVIALPMLAVPMVMSERLGAVSLLVAGVLLAVVMWLASPRVSIAGGVAAACAVALSAGTLAIVPAGMDRKWNDATQFAPVGEYVDDVTIELARSLSARSEAPMLRHTSSRVQPLYFRLATLSTFEGGSWLPDEALDPAARTVGEERLLASPRPGSLTPDLGGLEELTGGLRDERGRPELQTDAGSVKFSTDTGQLVAFEPASPEWATFAFDYDNDGREFVDVSIAGLRSSWLPLPTGTAVVSKDRGPLALDDWVWAAEANTARSAGQMTRAGDGFRAEVLPGGGAPPRAALRWIPKQLLAVYPNASAAPAELRPYLELPGELPRSLRDLRDSIAFAEIDRVSAASALEHFFRQSSRFTYDEEAPFLPGADPDDPYSVMDALLTTRAGFCVHFATTFAVAARSMGVPTRVAVGYASRSQAERPVTIKAKDLHAWPEVFIDRVGWVPYEPTPGGAGVRAEATSPEAADVDTEPVEGEQAEADTPELQGEVRELTPEELERSGNTERETEVGSGSGGVRWLPPAMLAFATVLLLGMLPAGVRLFRRVRRIRMIRKGAGPGMAAWAEFTDTLLDFGQLPGSGAAGPAQRPTARTPDAMIAALRERDVLTSARSVSGAAVLAAAVNEERYAPAAEAARSTDTAQETSRSHLLVALEDATAALRTAAARSERSRARWLPRSVFARTSSR</sequence>
<protein>
    <recommendedName>
        <fullName evidence="3">Transglutaminase-like domain-containing protein</fullName>
    </recommendedName>
</protein>
<feature type="transmembrane region" description="Helical" evidence="2">
    <location>
        <begin position="173"/>
        <end position="195"/>
    </location>
</feature>
<evidence type="ECO:0000313" key="5">
    <source>
        <dbReference type="Proteomes" id="UP000032120"/>
    </source>
</evidence>
<dbReference type="SMART" id="SM00460">
    <property type="entry name" value="TGc"/>
    <property type="match status" value="1"/>
</dbReference>
<feature type="transmembrane region" description="Helical" evidence="2">
    <location>
        <begin position="700"/>
        <end position="724"/>
    </location>
</feature>
<dbReference type="AlphaFoldDB" id="A0A0D0IK07"/>
<dbReference type="RefSeq" id="WP_042545395.1">
    <property type="nucleotide sequence ID" value="NZ_JXSQ01000039.1"/>
</dbReference>
<comment type="caution">
    <text evidence="4">The sequence shown here is derived from an EMBL/GenBank/DDBJ whole genome shotgun (WGS) entry which is preliminary data.</text>
</comment>
<proteinExistence type="predicted"/>
<feature type="compositionally biased region" description="Acidic residues" evidence="1">
    <location>
        <begin position="648"/>
        <end position="664"/>
    </location>
</feature>
<evidence type="ECO:0000256" key="2">
    <source>
        <dbReference type="SAM" id="Phobius"/>
    </source>
</evidence>
<keyword evidence="2" id="KW-0812">Transmembrane</keyword>
<evidence type="ECO:0000313" key="4">
    <source>
        <dbReference type="EMBL" id="KIP51402.1"/>
    </source>
</evidence>
<feature type="transmembrane region" description="Helical" evidence="2">
    <location>
        <begin position="132"/>
        <end position="152"/>
    </location>
</feature>
<keyword evidence="2" id="KW-0472">Membrane</keyword>
<evidence type="ECO:0000256" key="1">
    <source>
        <dbReference type="SAM" id="MobiDB-lite"/>
    </source>
</evidence>
<dbReference type="Pfam" id="PF01841">
    <property type="entry name" value="Transglut_core"/>
    <property type="match status" value="1"/>
</dbReference>
<dbReference type="SUPFAM" id="SSF54001">
    <property type="entry name" value="Cysteine proteinases"/>
    <property type="match status" value="1"/>
</dbReference>
<feature type="transmembrane region" description="Helical" evidence="2">
    <location>
        <begin position="20"/>
        <end position="41"/>
    </location>
</feature>
<gene>
    <name evidence="4" type="ORF">SD72_15595</name>
</gene>